<keyword evidence="2" id="KW-1185">Reference proteome</keyword>
<sequence length="94" mass="10284">MTLLSPNFFIGTIRIGTVEGASCVNFGNNAPSGFESFKKHSQGLGSISGDGNQIEGLRSLLYDSAIMDLLTCRDEKDVPDWIKELIQEKMKGED</sequence>
<gene>
    <name evidence="1" type="ORF">E0Y62_06025</name>
</gene>
<dbReference type="AlphaFoldDB" id="A0A4R1B519"/>
<dbReference type="STRING" id="1742358.GCA_001439605_01960"/>
<protein>
    <submittedName>
        <fullName evidence="1">Uncharacterized protein</fullName>
    </submittedName>
</protein>
<dbReference type="Proteomes" id="UP000293846">
    <property type="component" value="Unassembled WGS sequence"/>
</dbReference>
<dbReference type="EMBL" id="SJTH01000005">
    <property type="protein sequence ID" value="TCJ05215.1"/>
    <property type="molecule type" value="Genomic_DNA"/>
</dbReference>
<evidence type="ECO:0000313" key="2">
    <source>
        <dbReference type="Proteomes" id="UP000293846"/>
    </source>
</evidence>
<dbReference type="OrthoDB" id="2376915at2"/>
<proteinExistence type="predicted"/>
<accession>A0A4R1B519</accession>
<evidence type="ECO:0000313" key="1">
    <source>
        <dbReference type="EMBL" id="TCJ05215.1"/>
    </source>
</evidence>
<organism evidence="1 2">
    <name type="scientific">Cytobacillus praedii</name>
    <dbReference type="NCBI Taxonomy" id="1742358"/>
    <lineage>
        <taxon>Bacteria</taxon>
        <taxon>Bacillati</taxon>
        <taxon>Bacillota</taxon>
        <taxon>Bacilli</taxon>
        <taxon>Bacillales</taxon>
        <taxon>Bacillaceae</taxon>
        <taxon>Cytobacillus</taxon>
    </lineage>
</organism>
<comment type="caution">
    <text evidence="1">The sequence shown here is derived from an EMBL/GenBank/DDBJ whole genome shotgun (WGS) entry which is preliminary data.</text>
</comment>
<dbReference type="RefSeq" id="WP_057760035.1">
    <property type="nucleotide sequence ID" value="NZ_LMBX01000001.1"/>
</dbReference>
<reference evidence="1 2" key="1">
    <citation type="submission" date="2019-03" db="EMBL/GenBank/DDBJ databases">
        <authorList>
            <person name="Jensen L."/>
            <person name="Storgaard J."/>
            <person name="Sulaj E."/>
            <person name="Schramm A."/>
            <person name="Marshall I.P.G."/>
        </authorList>
    </citation>
    <scope>NUCLEOTIDE SEQUENCE [LARGE SCALE GENOMIC DNA]</scope>
    <source>
        <strain evidence="1 2">2017H2G3</strain>
    </source>
</reference>
<name>A0A4R1B519_9BACI</name>